<evidence type="ECO:0000313" key="8">
    <source>
        <dbReference type="Proteomes" id="UP000054321"/>
    </source>
</evidence>
<sequence>SSCRRRKMKCSHIIPEQTADEMLRGMPKSAQAYIRSLERRVRIFEDKEQSVLSVPEQTDLSSTNQTPKPVRDARASLLSVSRPPSSGPDSYRHVPQTVITESPEIFMGGKASESFTQLILNAMNHGSAKMETHSYSSPKESPRDRRDGPDLLDPPPDARDLIKVYLDFHHVVTPIFHVPTILAQFEQVLTCDPSRRHEHLYTIALLNMVCAIVVIHNRLGQGHPETVGPIARSYYDTAMLLVRPTIFEGWTIEKVQILILGSSYLQASSYPEECWNTLGLAVRMAYGLELHRPPDPTRFDCIAQEVRKRVWAACYVLDQLLSMIYGRPAATSAKSFFTTLPEDLDDDCIQPSRLLYPSVRSDSTSMSFSLAVSKLYRILETAASLNDNPALENILRLDEEFEAWLADLPPSLRTRNGVIVENEISLILALRANMVRILIHRQSLASALNSVSSGHTPTLASSREEPNRKGGRLRLSMMQQSRQICVATAEEVIQLVGQRHEQTKDAMGPSWFNLYYLFNAILIIFSHIVDPQYVEDRNALLHLDQAVNMIRQMSANHLCAQRAFSFLQQLLVLLDKTKPQDRQRHARYHSASVDIDVVGGTRPEYPAVFIGDGAEPIPDYTVQADALDLWSFWDSTQDLTTELESQLNLHSTLGSATWSWGG</sequence>
<dbReference type="GO" id="GO:0000978">
    <property type="term" value="F:RNA polymerase II cis-regulatory region sequence-specific DNA binding"/>
    <property type="evidence" value="ECO:0007669"/>
    <property type="project" value="TreeGrafter"/>
</dbReference>
<dbReference type="PANTHER" id="PTHR47424">
    <property type="entry name" value="REGULATORY PROTEIN GAL4"/>
    <property type="match status" value="1"/>
</dbReference>
<dbReference type="Proteomes" id="UP000054321">
    <property type="component" value="Unassembled WGS sequence"/>
</dbReference>
<reference evidence="7 8" key="1">
    <citation type="submission" date="2014-04" db="EMBL/GenBank/DDBJ databases">
        <authorList>
            <consortium name="DOE Joint Genome Institute"/>
            <person name="Kuo A."/>
            <person name="Martino E."/>
            <person name="Perotto S."/>
            <person name="Kohler A."/>
            <person name="Nagy L.G."/>
            <person name="Floudas D."/>
            <person name="Copeland A."/>
            <person name="Barry K.W."/>
            <person name="Cichocki N."/>
            <person name="Veneault-Fourrey C."/>
            <person name="LaButti K."/>
            <person name="Lindquist E.A."/>
            <person name="Lipzen A."/>
            <person name="Lundell T."/>
            <person name="Morin E."/>
            <person name="Murat C."/>
            <person name="Sun H."/>
            <person name="Tunlid A."/>
            <person name="Henrissat B."/>
            <person name="Grigoriev I.V."/>
            <person name="Hibbett D.S."/>
            <person name="Martin F."/>
            <person name="Nordberg H.P."/>
            <person name="Cantor M.N."/>
            <person name="Hua S.X."/>
        </authorList>
    </citation>
    <scope>NUCLEOTIDE SEQUENCE [LARGE SCALE GENOMIC DNA]</scope>
    <source>
        <strain evidence="7 8">Zn</strain>
    </source>
</reference>
<proteinExistence type="predicted"/>
<evidence type="ECO:0000313" key="7">
    <source>
        <dbReference type="EMBL" id="KIM97059.1"/>
    </source>
</evidence>
<name>A0A0C3H109_OIDMZ</name>
<evidence type="ECO:0000256" key="5">
    <source>
        <dbReference type="SAM" id="MobiDB-lite"/>
    </source>
</evidence>
<dbReference type="CDD" id="cd12148">
    <property type="entry name" value="fungal_TF_MHR"/>
    <property type="match status" value="1"/>
</dbReference>
<feature type="non-terminal residue" evidence="7">
    <location>
        <position position="1"/>
    </location>
</feature>
<feature type="region of interest" description="Disordered" evidence="5">
    <location>
        <begin position="49"/>
        <end position="93"/>
    </location>
</feature>
<accession>A0A0C3H109</accession>
<evidence type="ECO:0000259" key="6">
    <source>
        <dbReference type="SMART" id="SM00906"/>
    </source>
</evidence>
<gene>
    <name evidence="7" type="ORF">OIDMADRAFT_130123</name>
</gene>
<dbReference type="Pfam" id="PF04082">
    <property type="entry name" value="Fungal_trans"/>
    <property type="match status" value="1"/>
</dbReference>
<feature type="compositionally biased region" description="Polar residues" evidence="5">
    <location>
        <begin position="50"/>
        <end position="67"/>
    </location>
</feature>
<keyword evidence="4" id="KW-0539">Nucleus</keyword>
<dbReference type="AlphaFoldDB" id="A0A0C3H109"/>
<feature type="domain" description="Xylanolytic transcriptional activator regulatory" evidence="6">
    <location>
        <begin position="274"/>
        <end position="347"/>
    </location>
</feature>
<dbReference type="EMBL" id="KN832882">
    <property type="protein sequence ID" value="KIM97059.1"/>
    <property type="molecule type" value="Genomic_DNA"/>
</dbReference>
<dbReference type="GO" id="GO:0000981">
    <property type="term" value="F:DNA-binding transcription factor activity, RNA polymerase II-specific"/>
    <property type="evidence" value="ECO:0007669"/>
    <property type="project" value="TreeGrafter"/>
</dbReference>
<dbReference type="GO" id="GO:0006351">
    <property type="term" value="P:DNA-templated transcription"/>
    <property type="evidence" value="ECO:0007669"/>
    <property type="project" value="InterPro"/>
</dbReference>
<dbReference type="InterPro" id="IPR051127">
    <property type="entry name" value="Fungal_SecMet_Regulators"/>
</dbReference>
<evidence type="ECO:0000256" key="1">
    <source>
        <dbReference type="ARBA" id="ARBA00023015"/>
    </source>
</evidence>
<evidence type="ECO:0000256" key="4">
    <source>
        <dbReference type="ARBA" id="ARBA00023242"/>
    </source>
</evidence>
<keyword evidence="3" id="KW-0804">Transcription</keyword>
<keyword evidence="2" id="KW-0238">DNA-binding</keyword>
<keyword evidence="8" id="KW-1185">Reference proteome</keyword>
<evidence type="ECO:0000256" key="3">
    <source>
        <dbReference type="ARBA" id="ARBA00023163"/>
    </source>
</evidence>
<dbReference type="InterPro" id="IPR007219">
    <property type="entry name" value="XnlR_reg_dom"/>
</dbReference>
<organism evidence="7 8">
    <name type="scientific">Oidiodendron maius (strain Zn)</name>
    <dbReference type="NCBI Taxonomy" id="913774"/>
    <lineage>
        <taxon>Eukaryota</taxon>
        <taxon>Fungi</taxon>
        <taxon>Dikarya</taxon>
        <taxon>Ascomycota</taxon>
        <taxon>Pezizomycotina</taxon>
        <taxon>Leotiomycetes</taxon>
        <taxon>Leotiomycetes incertae sedis</taxon>
        <taxon>Myxotrichaceae</taxon>
        <taxon>Oidiodendron</taxon>
    </lineage>
</organism>
<protein>
    <recommendedName>
        <fullName evidence="6">Xylanolytic transcriptional activator regulatory domain-containing protein</fullName>
    </recommendedName>
</protein>
<feature type="compositionally biased region" description="Basic and acidic residues" evidence="5">
    <location>
        <begin position="140"/>
        <end position="149"/>
    </location>
</feature>
<dbReference type="GO" id="GO:0005634">
    <property type="term" value="C:nucleus"/>
    <property type="evidence" value="ECO:0007669"/>
    <property type="project" value="TreeGrafter"/>
</dbReference>
<feature type="compositionally biased region" description="Polar residues" evidence="5">
    <location>
        <begin position="78"/>
        <end position="88"/>
    </location>
</feature>
<dbReference type="OrthoDB" id="5386330at2759"/>
<dbReference type="InParanoid" id="A0A0C3H109"/>
<keyword evidence="1" id="KW-0805">Transcription regulation</keyword>
<dbReference type="HOGENOM" id="CLU_023253_0_0_1"/>
<dbReference type="GO" id="GO:0008270">
    <property type="term" value="F:zinc ion binding"/>
    <property type="evidence" value="ECO:0007669"/>
    <property type="project" value="InterPro"/>
</dbReference>
<dbReference type="PANTHER" id="PTHR47424:SF3">
    <property type="entry name" value="REGULATORY PROTEIN GAL4"/>
    <property type="match status" value="1"/>
</dbReference>
<dbReference type="SMART" id="SM00906">
    <property type="entry name" value="Fungal_trans"/>
    <property type="match status" value="1"/>
</dbReference>
<reference evidence="8" key="2">
    <citation type="submission" date="2015-01" db="EMBL/GenBank/DDBJ databases">
        <title>Evolutionary Origins and Diversification of the Mycorrhizal Mutualists.</title>
        <authorList>
            <consortium name="DOE Joint Genome Institute"/>
            <consortium name="Mycorrhizal Genomics Consortium"/>
            <person name="Kohler A."/>
            <person name="Kuo A."/>
            <person name="Nagy L.G."/>
            <person name="Floudas D."/>
            <person name="Copeland A."/>
            <person name="Barry K.W."/>
            <person name="Cichocki N."/>
            <person name="Veneault-Fourrey C."/>
            <person name="LaButti K."/>
            <person name="Lindquist E.A."/>
            <person name="Lipzen A."/>
            <person name="Lundell T."/>
            <person name="Morin E."/>
            <person name="Murat C."/>
            <person name="Riley R."/>
            <person name="Ohm R."/>
            <person name="Sun H."/>
            <person name="Tunlid A."/>
            <person name="Henrissat B."/>
            <person name="Grigoriev I.V."/>
            <person name="Hibbett D.S."/>
            <person name="Martin F."/>
        </authorList>
    </citation>
    <scope>NUCLEOTIDE SEQUENCE [LARGE SCALE GENOMIC DNA]</scope>
    <source>
        <strain evidence="8">Zn</strain>
    </source>
</reference>
<evidence type="ECO:0000256" key="2">
    <source>
        <dbReference type="ARBA" id="ARBA00023125"/>
    </source>
</evidence>
<feature type="region of interest" description="Disordered" evidence="5">
    <location>
        <begin position="129"/>
        <end position="154"/>
    </location>
</feature>
<dbReference type="GO" id="GO:0000435">
    <property type="term" value="P:positive regulation of transcription from RNA polymerase II promoter by galactose"/>
    <property type="evidence" value="ECO:0007669"/>
    <property type="project" value="TreeGrafter"/>
</dbReference>